<dbReference type="AlphaFoldDB" id="A0A9W6ZCJ0"/>
<feature type="region of interest" description="Disordered" evidence="1">
    <location>
        <begin position="1"/>
        <end position="25"/>
    </location>
</feature>
<name>A0A9W6ZCJ0_9STRA</name>
<evidence type="ECO:0000313" key="2">
    <source>
        <dbReference type="EMBL" id="GMH49706.1"/>
    </source>
</evidence>
<feature type="non-terminal residue" evidence="2">
    <location>
        <position position="1"/>
    </location>
</feature>
<evidence type="ECO:0000313" key="3">
    <source>
        <dbReference type="Proteomes" id="UP001165082"/>
    </source>
</evidence>
<dbReference type="Proteomes" id="UP001165082">
    <property type="component" value="Unassembled WGS sequence"/>
</dbReference>
<reference evidence="2" key="1">
    <citation type="submission" date="2022-07" db="EMBL/GenBank/DDBJ databases">
        <title>Genome analysis of Parmales, a sister group of diatoms, reveals the evolutionary specialization of diatoms from phago-mixotrophs to photoautotrophs.</title>
        <authorList>
            <person name="Ban H."/>
            <person name="Sato S."/>
            <person name="Yoshikawa S."/>
            <person name="Kazumasa Y."/>
            <person name="Nakamura Y."/>
            <person name="Ichinomiya M."/>
            <person name="Saitoh K."/>
            <person name="Sato N."/>
            <person name="Blanc-Mathieu R."/>
            <person name="Endo H."/>
            <person name="Kuwata A."/>
            <person name="Ogata H."/>
        </authorList>
    </citation>
    <scope>NUCLEOTIDE SEQUENCE</scope>
</reference>
<sequence>DDGGDETSAKDFEEKSNRKLEGLEPTAAQKRAEKINYGRLQKEFLILYFAWRKGLKGKVIEKIRGLLRMPEDSPEGAIAMATCCC</sequence>
<evidence type="ECO:0000256" key="1">
    <source>
        <dbReference type="SAM" id="MobiDB-lite"/>
    </source>
</evidence>
<organism evidence="2 3">
    <name type="scientific">Triparma retinervis</name>
    <dbReference type="NCBI Taxonomy" id="2557542"/>
    <lineage>
        <taxon>Eukaryota</taxon>
        <taxon>Sar</taxon>
        <taxon>Stramenopiles</taxon>
        <taxon>Ochrophyta</taxon>
        <taxon>Bolidophyceae</taxon>
        <taxon>Parmales</taxon>
        <taxon>Triparmaceae</taxon>
        <taxon>Triparma</taxon>
    </lineage>
</organism>
<gene>
    <name evidence="2" type="ORF">TrRE_jg1571</name>
</gene>
<keyword evidence="3" id="KW-1185">Reference proteome</keyword>
<dbReference type="EMBL" id="BRXZ01004480">
    <property type="protein sequence ID" value="GMH49706.1"/>
    <property type="molecule type" value="Genomic_DNA"/>
</dbReference>
<comment type="caution">
    <text evidence="2">The sequence shown here is derived from an EMBL/GenBank/DDBJ whole genome shotgun (WGS) entry which is preliminary data.</text>
</comment>
<proteinExistence type="predicted"/>
<feature type="compositionally biased region" description="Basic and acidic residues" evidence="1">
    <location>
        <begin position="7"/>
        <end position="22"/>
    </location>
</feature>
<protein>
    <submittedName>
        <fullName evidence="2">Uncharacterized protein</fullName>
    </submittedName>
</protein>
<accession>A0A9W6ZCJ0</accession>